<protein>
    <submittedName>
        <fullName evidence="3">Uncharacterized protein</fullName>
    </submittedName>
</protein>
<evidence type="ECO:0000313" key="2">
    <source>
        <dbReference type="Proteomes" id="UP000887569"/>
    </source>
</evidence>
<name>A0A915A3Y1_PARUN</name>
<accession>A0A915A3Y1</accession>
<feature type="region of interest" description="Disordered" evidence="1">
    <location>
        <begin position="23"/>
        <end position="44"/>
    </location>
</feature>
<dbReference type="WBParaSite" id="PgE427_g001_t01">
    <property type="protein sequence ID" value="PgE427_g001_t01"/>
    <property type="gene ID" value="PgE427_g001"/>
</dbReference>
<evidence type="ECO:0000256" key="1">
    <source>
        <dbReference type="SAM" id="MobiDB-lite"/>
    </source>
</evidence>
<reference evidence="3" key="1">
    <citation type="submission" date="2022-11" db="UniProtKB">
        <authorList>
            <consortium name="WormBaseParasite"/>
        </authorList>
    </citation>
    <scope>IDENTIFICATION</scope>
</reference>
<dbReference type="AlphaFoldDB" id="A0A915A3Y1"/>
<organism evidence="2 3">
    <name type="scientific">Parascaris univalens</name>
    <name type="common">Nematode worm</name>
    <dbReference type="NCBI Taxonomy" id="6257"/>
    <lineage>
        <taxon>Eukaryota</taxon>
        <taxon>Metazoa</taxon>
        <taxon>Ecdysozoa</taxon>
        <taxon>Nematoda</taxon>
        <taxon>Chromadorea</taxon>
        <taxon>Rhabditida</taxon>
        <taxon>Spirurina</taxon>
        <taxon>Ascaridomorpha</taxon>
        <taxon>Ascaridoidea</taxon>
        <taxon>Ascarididae</taxon>
        <taxon>Parascaris</taxon>
    </lineage>
</organism>
<dbReference type="Proteomes" id="UP000887569">
    <property type="component" value="Unplaced"/>
</dbReference>
<keyword evidence="2" id="KW-1185">Reference proteome</keyword>
<proteinExistence type="predicted"/>
<evidence type="ECO:0000313" key="3">
    <source>
        <dbReference type="WBParaSite" id="PgE427_g001_t01"/>
    </source>
</evidence>
<sequence length="73" mass="8100">MYLIVKDSALSISLNERKRTRGHRLPLAMDRRRSDRGCTSSGVRSRSNISLSRVSAMRGSMLLCTVSTLGMTV</sequence>